<accession>A0A166EEU1</accession>
<proteinExistence type="predicted"/>
<sequence>MEEPDVGFDFYEFPAELRLAVFDEFSGLDTSTLKEAALVCPDWTDHSQSALFHTTLIDDHKRLRRFVRRVSNTNKSRVCYLLLEGMWENAESIAKVHRAVADPCFGGCPKLQGLILRGEGTVSAEDPNFCSVIQILQPRVLCLQVRPKFSRDPNIQCSSVIELIIPACTHPGLSCCKDLFPRLESLRICAVCSTRSKVQAVFKCYHQNSCISTLKSQKVFVVVQILSTSEVLDEMRDEIDHYQKEAAGIPVFACRCVPISDQGEQSMEEKKKDTMDIIAPIVEID</sequence>
<evidence type="ECO:0000313" key="1">
    <source>
        <dbReference type="EMBL" id="KZT39516.1"/>
    </source>
</evidence>
<name>A0A166EEU1_9AGAM</name>
<dbReference type="Proteomes" id="UP000076798">
    <property type="component" value="Unassembled WGS sequence"/>
</dbReference>
<gene>
    <name evidence="1" type="ORF">SISSUDRAFT_636197</name>
</gene>
<keyword evidence="2" id="KW-1185">Reference proteome</keyword>
<dbReference type="EMBL" id="KV428045">
    <property type="protein sequence ID" value="KZT39516.1"/>
    <property type="molecule type" value="Genomic_DNA"/>
</dbReference>
<evidence type="ECO:0000313" key="2">
    <source>
        <dbReference type="Proteomes" id="UP000076798"/>
    </source>
</evidence>
<protein>
    <recommendedName>
        <fullName evidence="3">F-box domain-containing protein</fullName>
    </recommendedName>
</protein>
<evidence type="ECO:0008006" key="3">
    <source>
        <dbReference type="Google" id="ProtNLM"/>
    </source>
</evidence>
<dbReference type="AlphaFoldDB" id="A0A166EEU1"/>
<reference evidence="1 2" key="1">
    <citation type="journal article" date="2016" name="Mol. Biol. Evol.">
        <title>Comparative Genomics of Early-Diverging Mushroom-Forming Fungi Provides Insights into the Origins of Lignocellulose Decay Capabilities.</title>
        <authorList>
            <person name="Nagy L.G."/>
            <person name="Riley R."/>
            <person name="Tritt A."/>
            <person name="Adam C."/>
            <person name="Daum C."/>
            <person name="Floudas D."/>
            <person name="Sun H."/>
            <person name="Yadav J.S."/>
            <person name="Pangilinan J."/>
            <person name="Larsson K.H."/>
            <person name="Matsuura K."/>
            <person name="Barry K."/>
            <person name="Labutti K."/>
            <person name="Kuo R."/>
            <person name="Ohm R.A."/>
            <person name="Bhattacharya S.S."/>
            <person name="Shirouzu T."/>
            <person name="Yoshinaga Y."/>
            <person name="Martin F.M."/>
            <person name="Grigoriev I.V."/>
            <person name="Hibbett D.S."/>
        </authorList>
    </citation>
    <scope>NUCLEOTIDE SEQUENCE [LARGE SCALE GENOMIC DNA]</scope>
    <source>
        <strain evidence="1 2">HHB10207 ss-3</strain>
    </source>
</reference>
<organism evidence="1 2">
    <name type="scientific">Sistotremastrum suecicum HHB10207 ss-3</name>
    <dbReference type="NCBI Taxonomy" id="1314776"/>
    <lineage>
        <taxon>Eukaryota</taxon>
        <taxon>Fungi</taxon>
        <taxon>Dikarya</taxon>
        <taxon>Basidiomycota</taxon>
        <taxon>Agaricomycotina</taxon>
        <taxon>Agaricomycetes</taxon>
        <taxon>Sistotremastrales</taxon>
        <taxon>Sistotremastraceae</taxon>
        <taxon>Sistotremastrum</taxon>
    </lineage>
</organism>